<feature type="domain" description="Teneurin NHL" evidence="3">
    <location>
        <begin position="436"/>
        <end position="486"/>
    </location>
</feature>
<dbReference type="InterPro" id="IPR001258">
    <property type="entry name" value="NHL_repeat"/>
</dbReference>
<protein>
    <recommendedName>
        <fullName evidence="3">Teneurin NHL domain-containing protein</fullName>
    </recommendedName>
</protein>
<gene>
    <name evidence="4" type="ORF">IC229_19875</name>
</gene>
<evidence type="ECO:0000256" key="2">
    <source>
        <dbReference type="PROSITE-ProRule" id="PRU00504"/>
    </source>
</evidence>
<feature type="domain" description="Teneurin NHL" evidence="3">
    <location>
        <begin position="380"/>
        <end position="430"/>
    </location>
</feature>
<dbReference type="PROSITE" id="PS51125">
    <property type="entry name" value="NHL"/>
    <property type="match status" value="3"/>
</dbReference>
<proteinExistence type="predicted"/>
<dbReference type="Gene3D" id="2.120.10.30">
    <property type="entry name" value="TolB, C-terminal domain"/>
    <property type="match status" value="5"/>
</dbReference>
<dbReference type="Pfam" id="PF25021">
    <property type="entry name" value="TEN_NHL"/>
    <property type="match status" value="6"/>
</dbReference>
<dbReference type="Proteomes" id="UP000598820">
    <property type="component" value="Unassembled WGS sequence"/>
</dbReference>
<feature type="domain" description="Teneurin NHL" evidence="3">
    <location>
        <begin position="156"/>
        <end position="206"/>
    </location>
</feature>
<feature type="domain" description="Teneurin NHL" evidence="3">
    <location>
        <begin position="212"/>
        <end position="262"/>
    </location>
</feature>
<dbReference type="EMBL" id="JACWZY010000018">
    <property type="protein sequence ID" value="MBD2702915.1"/>
    <property type="molecule type" value="Genomic_DNA"/>
</dbReference>
<feature type="repeat" description="NHL" evidence="2">
    <location>
        <begin position="223"/>
        <end position="253"/>
    </location>
</feature>
<feature type="repeat" description="NHL" evidence="2">
    <location>
        <begin position="278"/>
        <end position="309"/>
    </location>
</feature>
<evidence type="ECO:0000256" key="1">
    <source>
        <dbReference type="ARBA" id="ARBA00022737"/>
    </source>
</evidence>
<evidence type="ECO:0000313" key="5">
    <source>
        <dbReference type="Proteomes" id="UP000598820"/>
    </source>
</evidence>
<dbReference type="RefSeq" id="WP_190888765.1">
    <property type="nucleotide sequence ID" value="NZ_JACWZY010000018.1"/>
</dbReference>
<dbReference type="SUPFAM" id="SSF63825">
    <property type="entry name" value="YWTD domain"/>
    <property type="match status" value="1"/>
</dbReference>
<dbReference type="CDD" id="cd14953">
    <property type="entry name" value="NHL_like_1"/>
    <property type="match status" value="1"/>
</dbReference>
<feature type="repeat" description="NHL" evidence="2">
    <location>
        <begin position="434"/>
        <end position="477"/>
    </location>
</feature>
<reference evidence="4" key="1">
    <citation type="submission" date="2020-09" db="EMBL/GenBank/DDBJ databases">
        <authorList>
            <person name="Kim M.K."/>
        </authorList>
    </citation>
    <scope>NUCLEOTIDE SEQUENCE</scope>
    <source>
        <strain evidence="4">BT702</strain>
    </source>
</reference>
<comment type="caution">
    <text evidence="4">The sequence shown here is derived from an EMBL/GenBank/DDBJ whole genome shotgun (WGS) entry which is preliminary data.</text>
</comment>
<dbReference type="InterPro" id="IPR056822">
    <property type="entry name" value="TEN_NHL"/>
</dbReference>
<accession>A0A927AT91</accession>
<feature type="domain" description="Teneurin NHL" evidence="3">
    <location>
        <begin position="493"/>
        <end position="542"/>
    </location>
</feature>
<organism evidence="4 5">
    <name type="scientific">Spirosoma profusum</name>
    <dbReference type="NCBI Taxonomy" id="2771354"/>
    <lineage>
        <taxon>Bacteria</taxon>
        <taxon>Pseudomonadati</taxon>
        <taxon>Bacteroidota</taxon>
        <taxon>Cytophagia</taxon>
        <taxon>Cytophagales</taxon>
        <taxon>Cytophagaceae</taxon>
        <taxon>Spirosoma</taxon>
    </lineage>
</organism>
<dbReference type="CDD" id="cd05819">
    <property type="entry name" value="NHL"/>
    <property type="match status" value="1"/>
</dbReference>
<feature type="domain" description="Teneurin NHL" evidence="3">
    <location>
        <begin position="268"/>
        <end position="319"/>
    </location>
</feature>
<dbReference type="PANTHER" id="PTHR46388:SF2">
    <property type="entry name" value="NHL REPEAT-CONTAINING PROTEIN 2"/>
    <property type="match status" value="1"/>
</dbReference>
<name>A0A927AT91_9BACT</name>
<keyword evidence="5" id="KW-1185">Reference proteome</keyword>
<evidence type="ECO:0000313" key="4">
    <source>
        <dbReference type="EMBL" id="MBD2702915.1"/>
    </source>
</evidence>
<dbReference type="InterPro" id="IPR011042">
    <property type="entry name" value="6-blade_b-propeller_TolB-like"/>
</dbReference>
<dbReference type="PANTHER" id="PTHR46388">
    <property type="entry name" value="NHL REPEAT-CONTAINING PROTEIN 2"/>
    <property type="match status" value="1"/>
</dbReference>
<dbReference type="SUPFAM" id="SSF63829">
    <property type="entry name" value="Calcium-dependent phosphotriesterase"/>
    <property type="match status" value="1"/>
</dbReference>
<keyword evidence="1" id="KW-0677">Repeat</keyword>
<evidence type="ECO:0000259" key="3">
    <source>
        <dbReference type="Pfam" id="PF25021"/>
    </source>
</evidence>
<sequence length="652" mass="67541">MFFPLRNSFRLNLLAHLFLSVLFLSLAIPLHGQVIQTVAGDNLKGDGGPAINANLLTPFSLAVDSDGNLFISDPFSYRVRKVSPAGIITTVAGNGMSGSSDSNDGGPAVNTSLIAFNIAVDNYNNLYMSTISSSIRKVTPAGIITTIAGNGTSGFSGDGGPATSASLSVPYGVTMDKNGNLFIGDVGNRRVRKIDTNGIITTIVGNGVQGFSGDAGPAIFARFRAPSGIAITSSGNLYIADSENRRIRKVSPTGIINTIAGNGVFEFSGDGGPAINANLYNPNGVAVDKDNNFYIADRSNHRIRKVSSAGVITTVAGSGRQVFSGDGGPATNANINSPTSVALDKNNNLYIADLLNNRVRKVSSTGIITTIAGNGTAGYGGDGGLAVNAQLNYPIGIAVDSSSNLFIVDQNNHCIRRVDTNGTITTIAGTGVSGFSGDEGLATNAQLNRPFSVAVDNSGNIYIADGNNRRIRKVSATGIITTIAGTGTFGFSGDGGPAINANMKTPIGLAISSNGNLYFGDFGNYRVRMIDSNGIINTIAGNGFKSFSGDSGLAVNASLTNVRDVAIDSVGNLFIVDSDNQRIRKVILSPIASAQTGNWSNSSTWNCNCLPTIYDTVTISANHNVTVSEAVQAKGLRQLGNLIFSASGRLSF</sequence>
<dbReference type="AlphaFoldDB" id="A0A927AT91"/>